<dbReference type="AlphaFoldDB" id="A0A3M7LCF1"/>
<protein>
    <submittedName>
        <fullName evidence="1">Uncharacterized protein</fullName>
    </submittedName>
</protein>
<name>A0A3M7LCF1_9FLAO</name>
<evidence type="ECO:0000313" key="2">
    <source>
        <dbReference type="Proteomes" id="UP000267524"/>
    </source>
</evidence>
<organism evidence="1 2">
    <name type="scientific">Chryseobacterium nematophagum</name>
    <dbReference type="NCBI Taxonomy" id="2305228"/>
    <lineage>
        <taxon>Bacteria</taxon>
        <taxon>Pseudomonadati</taxon>
        <taxon>Bacteroidota</taxon>
        <taxon>Flavobacteriia</taxon>
        <taxon>Flavobacteriales</taxon>
        <taxon>Weeksellaceae</taxon>
        <taxon>Chryseobacterium group</taxon>
        <taxon>Chryseobacterium</taxon>
    </lineage>
</organism>
<reference evidence="1 2" key="1">
    <citation type="submission" date="2018-08" db="EMBL/GenBank/DDBJ databases">
        <title>Chryseobacterium nematophagum: a novel matrix digesting pathogen of nematodes.</title>
        <authorList>
            <person name="Page A."/>
            <person name="Roberts M."/>
            <person name="Felix M.-A."/>
            <person name="Weir W."/>
        </authorList>
    </citation>
    <scope>NUCLEOTIDE SEQUENCE [LARGE SCALE GENOMIC DNA]</scope>
    <source>
        <strain evidence="1 2">JUb275</strain>
    </source>
</reference>
<dbReference type="EMBL" id="QWIV01000008">
    <property type="protein sequence ID" value="RMZ60381.1"/>
    <property type="molecule type" value="Genomic_DNA"/>
</dbReference>
<evidence type="ECO:0000313" key="1">
    <source>
        <dbReference type="EMBL" id="RMZ60381.1"/>
    </source>
</evidence>
<comment type="caution">
    <text evidence="1">The sequence shown here is derived from an EMBL/GenBank/DDBJ whole genome shotgun (WGS) entry which is preliminary data.</text>
</comment>
<accession>A0A3M7LCF1</accession>
<sequence>MPSFGQSIAQLDEKNGFKDFKLGDSYSKWSSQLKYGGKNSDNTEAYDYVGTCCNMLFNYPLKNIRLIFSNSKLIGIMLQTTYFQKPYNISNEFTKWRSQDFESINDSFTQLFGEPTSAKLEEASFSWTGRKVTLISTYDYLGVRNGDQQNIIIISLDYLKSIKKNAF</sequence>
<keyword evidence="2" id="KW-1185">Reference proteome</keyword>
<gene>
    <name evidence="1" type="ORF">D1632_05440</name>
</gene>
<proteinExistence type="predicted"/>
<dbReference type="Proteomes" id="UP000267524">
    <property type="component" value="Unassembled WGS sequence"/>
</dbReference>